<protein>
    <recommendedName>
        <fullName evidence="6">Protein FAR1-RELATED SEQUENCE</fullName>
    </recommendedName>
</protein>
<sequence>MTTSQYEREDFEDFMTKDGDATLWSHDPIEKEARDIYTRTMISEFKVQLKAATGYAVTELEKDSLYKIKGKVLCTCKFFDFYGILCSHALRAMNYAGIHNIPPCYVMK</sequence>
<name>A0A199VZ57_ANACO</name>
<dbReference type="Proteomes" id="UP000092600">
    <property type="component" value="Unassembled WGS sequence"/>
</dbReference>
<feature type="domain" description="SWIM-type" evidence="7">
    <location>
        <begin position="66"/>
        <end position="97"/>
    </location>
</feature>
<dbReference type="GO" id="GO:0005634">
    <property type="term" value="C:nucleus"/>
    <property type="evidence" value="ECO:0007669"/>
    <property type="project" value="UniProtKB-SubCell"/>
</dbReference>
<organism evidence="8 9">
    <name type="scientific">Ananas comosus</name>
    <name type="common">Pineapple</name>
    <name type="synonym">Ananas ananas</name>
    <dbReference type="NCBI Taxonomy" id="4615"/>
    <lineage>
        <taxon>Eukaryota</taxon>
        <taxon>Viridiplantae</taxon>
        <taxon>Streptophyta</taxon>
        <taxon>Embryophyta</taxon>
        <taxon>Tracheophyta</taxon>
        <taxon>Spermatophyta</taxon>
        <taxon>Magnoliopsida</taxon>
        <taxon>Liliopsida</taxon>
        <taxon>Poales</taxon>
        <taxon>Bromeliaceae</taxon>
        <taxon>Bromelioideae</taxon>
        <taxon>Ananas</taxon>
    </lineage>
</organism>
<comment type="similarity">
    <text evidence="1 6">Belongs to the FHY3/FAR1 family.</text>
</comment>
<evidence type="ECO:0000313" key="8">
    <source>
        <dbReference type="EMBL" id="OAY82268.1"/>
    </source>
</evidence>
<dbReference type="GO" id="GO:0006355">
    <property type="term" value="P:regulation of DNA-templated transcription"/>
    <property type="evidence" value="ECO:0007669"/>
    <property type="project" value="UniProtKB-UniRule"/>
</dbReference>
<comment type="function">
    <text evidence="6">Putative transcription activator involved in regulating light control of development.</text>
</comment>
<dbReference type="GO" id="GO:0008270">
    <property type="term" value="F:zinc ion binding"/>
    <property type="evidence" value="ECO:0007669"/>
    <property type="project" value="UniProtKB-UniRule"/>
</dbReference>
<keyword evidence="4 6" id="KW-0862">Zinc</keyword>
<dbReference type="SMART" id="SM00575">
    <property type="entry name" value="ZnF_PMZ"/>
    <property type="match status" value="1"/>
</dbReference>
<evidence type="ECO:0000256" key="6">
    <source>
        <dbReference type="RuleBase" id="RU367018"/>
    </source>
</evidence>
<dbReference type="STRING" id="4615.A0A199VZ57"/>
<keyword evidence="2 6" id="KW-0479">Metal-binding</keyword>
<keyword evidence="3 5" id="KW-0863">Zinc-finger</keyword>
<comment type="subcellular location">
    <subcellularLocation>
        <location evidence="6">Nucleus</location>
    </subcellularLocation>
</comment>
<dbReference type="Pfam" id="PF04434">
    <property type="entry name" value="SWIM"/>
    <property type="match status" value="1"/>
</dbReference>
<dbReference type="PANTHER" id="PTHR31669:SF283">
    <property type="entry name" value="PROTEIN FAR1-RELATED SEQUENCE"/>
    <property type="match status" value="1"/>
</dbReference>
<gene>
    <name evidence="8" type="ORF">ACMD2_22796</name>
</gene>
<reference evidence="8 9" key="1">
    <citation type="journal article" date="2016" name="DNA Res.">
        <title>The draft genome of MD-2 pineapple using hybrid error correction of long reads.</title>
        <authorList>
            <person name="Redwan R.M."/>
            <person name="Saidin A."/>
            <person name="Kumar S.V."/>
        </authorList>
    </citation>
    <scope>NUCLEOTIDE SEQUENCE [LARGE SCALE GENOMIC DNA]</scope>
    <source>
        <strain evidence="9">cv. MD2</strain>
        <tissue evidence="8">Leaf</tissue>
    </source>
</reference>
<dbReference type="PANTHER" id="PTHR31669">
    <property type="entry name" value="PROTEIN FAR1-RELATED SEQUENCE 10-RELATED"/>
    <property type="match status" value="1"/>
</dbReference>
<dbReference type="InterPro" id="IPR031052">
    <property type="entry name" value="FHY3/FAR1"/>
</dbReference>
<evidence type="ECO:0000256" key="1">
    <source>
        <dbReference type="ARBA" id="ARBA00005889"/>
    </source>
</evidence>
<evidence type="ECO:0000256" key="2">
    <source>
        <dbReference type="ARBA" id="ARBA00022723"/>
    </source>
</evidence>
<dbReference type="InterPro" id="IPR006564">
    <property type="entry name" value="Znf_PMZ"/>
</dbReference>
<keyword evidence="6" id="KW-0539">Nucleus</keyword>
<evidence type="ECO:0000256" key="3">
    <source>
        <dbReference type="ARBA" id="ARBA00022771"/>
    </source>
</evidence>
<evidence type="ECO:0000259" key="7">
    <source>
        <dbReference type="PROSITE" id="PS50966"/>
    </source>
</evidence>
<evidence type="ECO:0000313" key="9">
    <source>
        <dbReference type="Proteomes" id="UP000092600"/>
    </source>
</evidence>
<evidence type="ECO:0000256" key="5">
    <source>
        <dbReference type="PROSITE-ProRule" id="PRU00325"/>
    </source>
</evidence>
<accession>A0A199VZ57</accession>
<dbReference type="InterPro" id="IPR007527">
    <property type="entry name" value="Znf_SWIM"/>
</dbReference>
<dbReference type="EMBL" id="LSRQ01000526">
    <property type="protein sequence ID" value="OAY82268.1"/>
    <property type="molecule type" value="Genomic_DNA"/>
</dbReference>
<comment type="caution">
    <text evidence="8">The sequence shown here is derived from an EMBL/GenBank/DDBJ whole genome shotgun (WGS) entry which is preliminary data.</text>
</comment>
<dbReference type="AlphaFoldDB" id="A0A199VZ57"/>
<proteinExistence type="inferred from homology"/>
<dbReference type="PROSITE" id="PS50966">
    <property type="entry name" value="ZF_SWIM"/>
    <property type="match status" value="1"/>
</dbReference>
<evidence type="ECO:0000256" key="4">
    <source>
        <dbReference type="ARBA" id="ARBA00022833"/>
    </source>
</evidence>